<dbReference type="PANTHER" id="PTHR45670:SF1">
    <property type="entry name" value="E3 UBIQUITIN-PROTEIN LIGASE HECTD1"/>
    <property type="match status" value="1"/>
</dbReference>
<evidence type="ECO:0000256" key="1">
    <source>
        <dbReference type="ARBA" id="ARBA00022679"/>
    </source>
</evidence>
<dbReference type="UniPathway" id="UPA00143"/>
<reference evidence="8" key="1">
    <citation type="submission" date="2017-02" db="UniProtKB">
        <authorList>
            <consortium name="WormBaseParasite"/>
        </authorList>
    </citation>
    <scope>IDENTIFICATION</scope>
</reference>
<accession>A0A0R3SLR4</accession>
<feature type="active site" description="Glycyl thioester intermediate" evidence="3">
    <location>
        <position position="284"/>
    </location>
</feature>
<reference evidence="6 7" key="2">
    <citation type="submission" date="2018-11" db="EMBL/GenBank/DDBJ databases">
        <authorList>
            <consortium name="Pathogen Informatics"/>
        </authorList>
    </citation>
    <scope>NUCLEOTIDE SEQUENCE [LARGE SCALE GENOMIC DNA]</scope>
</reference>
<keyword evidence="2 3" id="KW-0833">Ubl conjugation pathway</keyword>
<dbReference type="PROSITE" id="PS50237">
    <property type="entry name" value="HECT"/>
    <property type="match status" value="1"/>
</dbReference>
<dbReference type="InterPro" id="IPR035983">
    <property type="entry name" value="Hect_E3_ubiquitin_ligase"/>
</dbReference>
<evidence type="ECO:0000259" key="5">
    <source>
        <dbReference type="PROSITE" id="PS50237"/>
    </source>
</evidence>
<dbReference type="InterPro" id="IPR000569">
    <property type="entry name" value="HECT_dom"/>
</dbReference>
<evidence type="ECO:0000313" key="8">
    <source>
        <dbReference type="WBParaSite" id="HDID_0000587901-mRNA-1"/>
    </source>
</evidence>
<evidence type="ECO:0000256" key="4">
    <source>
        <dbReference type="RuleBase" id="RU369009"/>
    </source>
</evidence>
<protein>
    <recommendedName>
        <fullName evidence="4">E3 ubiquitin-protein ligase</fullName>
        <ecNumber evidence="4">2.3.2.26</ecNumber>
    </recommendedName>
</protein>
<dbReference type="OrthoDB" id="412600at2759"/>
<sequence>MDLPLSEPLVKIIVCYSRAIENLRRNGSTDRQTSFQTLENIEKCRDTIFSSDTFIGHWNSLENVDRHWLTGLLDAEDFLVLYPHFKNVLPGLLELYQRQKRYLESMSCCEANSTIVKLRDIYPWESADANLSGGDDAEIEYVTSDNYVDFIRRLLQFCLDKGIRAQMEAFVGGFERVFPLKWLSMFTGTEVKSLISGQSVENPWLRDEIKSHIEFIGFPEDSKTIQYFLDTLASFDVENRRKFLRFVTGCSTLPLGGWKKLSPRLQVGKIIEAKRNEFPSSQTCFNSLYIREYTSSEELRDELIISINQISFHDH</sequence>
<dbReference type="Gene3D" id="3.30.2160.10">
    <property type="entry name" value="Hect, E3 ligase catalytic domain"/>
    <property type="match status" value="1"/>
</dbReference>
<dbReference type="GO" id="GO:0061630">
    <property type="term" value="F:ubiquitin protein ligase activity"/>
    <property type="evidence" value="ECO:0007669"/>
    <property type="project" value="UniProtKB-UniRule"/>
</dbReference>
<comment type="similarity">
    <text evidence="4">Belongs to the UPL family. K-HECT subfamily.</text>
</comment>
<dbReference type="GO" id="GO:0043161">
    <property type="term" value="P:proteasome-mediated ubiquitin-dependent protein catabolic process"/>
    <property type="evidence" value="ECO:0007669"/>
    <property type="project" value="TreeGrafter"/>
</dbReference>
<organism evidence="8">
    <name type="scientific">Hymenolepis diminuta</name>
    <name type="common">Rat tapeworm</name>
    <dbReference type="NCBI Taxonomy" id="6216"/>
    <lineage>
        <taxon>Eukaryota</taxon>
        <taxon>Metazoa</taxon>
        <taxon>Spiralia</taxon>
        <taxon>Lophotrochozoa</taxon>
        <taxon>Platyhelminthes</taxon>
        <taxon>Cestoda</taxon>
        <taxon>Eucestoda</taxon>
        <taxon>Cyclophyllidea</taxon>
        <taxon>Hymenolepididae</taxon>
        <taxon>Hymenolepis</taxon>
    </lineage>
</organism>
<comment type="function">
    <text evidence="4">E3 ubiquitin-protein ligase which accepts ubiquitin from an E2 ubiquitin-conjugating enzyme in the form of a thioester and then directly transfers the ubiquitin to targeted substrates.</text>
</comment>
<dbReference type="SMART" id="SM00119">
    <property type="entry name" value="HECTc"/>
    <property type="match status" value="1"/>
</dbReference>
<dbReference type="Pfam" id="PF00632">
    <property type="entry name" value="HECT"/>
    <property type="match status" value="1"/>
</dbReference>
<proteinExistence type="inferred from homology"/>
<dbReference type="AlphaFoldDB" id="A0A0R3SLR4"/>
<dbReference type="Gene3D" id="3.30.2410.10">
    <property type="entry name" value="Hect, E3 ligase catalytic domain"/>
    <property type="match status" value="1"/>
</dbReference>
<dbReference type="PANTHER" id="PTHR45670">
    <property type="entry name" value="E3 UBIQUITIN-PROTEIN LIGASE TRIP12"/>
    <property type="match status" value="1"/>
</dbReference>
<dbReference type="EC" id="2.3.2.26" evidence="4"/>
<comment type="catalytic activity">
    <reaction evidence="4">
        <text>S-ubiquitinyl-[E2 ubiquitin-conjugating enzyme]-L-cysteine + [acceptor protein]-L-lysine = [E2 ubiquitin-conjugating enzyme]-L-cysteine + N(6)-ubiquitinyl-[acceptor protein]-L-lysine.</text>
        <dbReference type="EC" id="2.3.2.26"/>
    </reaction>
</comment>
<evidence type="ECO:0000256" key="2">
    <source>
        <dbReference type="ARBA" id="ARBA00022786"/>
    </source>
</evidence>
<name>A0A0R3SLR4_HYMDI</name>
<gene>
    <name evidence="6" type="ORF">HDID_LOCUS5877</name>
</gene>
<dbReference type="WBParaSite" id="HDID_0000587901-mRNA-1">
    <property type="protein sequence ID" value="HDID_0000587901-mRNA-1"/>
    <property type="gene ID" value="HDID_0000587901"/>
</dbReference>
<dbReference type="STRING" id="6216.A0A0R3SLR4"/>
<dbReference type="SUPFAM" id="SSF56204">
    <property type="entry name" value="Hect, E3 ligase catalytic domain"/>
    <property type="match status" value="1"/>
</dbReference>
<evidence type="ECO:0000256" key="3">
    <source>
        <dbReference type="PROSITE-ProRule" id="PRU00104"/>
    </source>
</evidence>
<dbReference type="InterPro" id="IPR045322">
    <property type="entry name" value="HECTD1/TRIP12-like"/>
</dbReference>
<dbReference type="Gene3D" id="3.90.1750.10">
    <property type="entry name" value="Hect, E3 ligase catalytic domains"/>
    <property type="match status" value="1"/>
</dbReference>
<dbReference type="Proteomes" id="UP000274504">
    <property type="component" value="Unassembled WGS sequence"/>
</dbReference>
<evidence type="ECO:0000313" key="7">
    <source>
        <dbReference type="Proteomes" id="UP000274504"/>
    </source>
</evidence>
<dbReference type="GO" id="GO:0016607">
    <property type="term" value="C:nuclear speck"/>
    <property type="evidence" value="ECO:0007669"/>
    <property type="project" value="TreeGrafter"/>
</dbReference>
<feature type="domain" description="HECT" evidence="5">
    <location>
        <begin position="142"/>
        <end position="315"/>
    </location>
</feature>
<evidence type="ECO:0000313" key="6">
    <source>
        <dbReference type="EMBL" id="VDL58195.1"/>
    </source>
</evidence>
<dbReference type="GO" id="GO:0000209">
    <property type="term" value="P:protein polyubiquitination"/>
    <property type="evidence" value="ECO:0007669"/>
    <property type="project" value="TreeGrafter"/>
</dbReference>
<keyword evidence="1 4" id="KW-0808">Transferase</keyword>
<comment type="pathway">
    <text evidence="4">Protein modification; protein ubiquitination.</text>
</comment>
<dbReference type="EMBL" id="UYSG01003628">
    <property type="protein sequence ID" value="VDL58195.1"/>
    <property type="molecule type" value="Genomic_DNA"/>
</dbReference>